<sequence length="144" mass="16606">MPPSRNISNEDTETNDNREKGQLAYIVRPKVVVHTEMLFGRRPHGRALLYGNFCHFCGLKDERGERRGRQAGKTVLWRAVREWTMGIHWALPMLKALLPDELNARLKEVYVDPDLDYEASPNNVMRVYDGLSGDIMKDIPIQVE</sequence>
<dbReference type="EMBL" id="JAVRRA010016702">
    <property type="protein sequence ID" value="KAK5201326.1"/>
    <property type="molecule type" value="Genomic_DNA"/>
</dbReference>
<evidence type="ECO:0000313" key="2">
    <source>
        <dbReference type="EMBL" id="KAK5201326.1"/>
    </source>
</evidence>
<evidence type="ECO:0000256" key="1">
    <source>
        <dbReference type="SAM" id="MobiDB-lite"/>
    </source>
</evidence>
<feature type="region of interest" description="Disordered" evidence="1">
    <location>
        <begin position="1"/>
        <end position="20"/>
    </location>
</feature>
<protein>
    <submittedName>
        <fullName evidence="2">Uncharacterized protein</fullName>
    </submittedName>
</protein>
<gene>
    <name evidence="2" type="ORF">LTR16_003076</name>
</gene>
<keyword evidence="3" id="KW-1185">Reference proteome</keyword>
<feature type="non-terminal residue" evidence="2">
    <location>
        <position position="144"/>
    </location>
</feature>
<proteinExistence type="predicted"/>
<organism evidence="2 3">
    <name type="scientific">Cryomyces antarcticus</name>
    <dbReference type="NCBI Taxonomy" id="329879"/>
    <lineage>
        <taxon>Eukaryota</taxon>
        <taxon>Fungi</taxon>
        <taxon>Dikarya</taxon>
        <taxon>Ascomycota</taxon>
        <taxon>Pezizomycotina</taxon>
        <taxon>Dothideomycetes</taxon>
        <taxon>Dothideomycetes incertae sedis</taxon>
        <taxon>Cryomyces</taxon>
    </lineage>
</organism>
<name>A0ABR0LQF9_9PEZI</name>
<comment type="caution">
    <text evidence="2">The sequence shown here is derived from an EMBL/GenBank/DDBJ whole genome shotgun (WGS) entry which is preliminary data.</text>
</comment>
<reference evidence="2 3" key="1">
    <citation type="submission" date="2023-08" db="EMBL/GenBank/DDBJ databases">
        <title>Black Yeasts Isolated from many extreme environments.</title>
        <authorList>
            <person name="Coleine C."/>
            <person name="Stajich J.E."/>
            <person name="Selbmann L."/>
        </authorList>
    </citation>
    <scope>NUCLEOTIDE SEQUENCE [LARGE SCALE GENOMIC DNA]</scope>
    <source>
        <strain evidence="2 3">CCFEE 536</strain>
    </source>
</reference>
<evidence type="ECO:0000313" key="3">
    <source>
        <dbReference type="Proteomes" id="UP001357485"/>
    </source>
</evidence>
<accession>A0ABR0LQF9</accession>
<dbReference type="Proteomes" id="UP001357485">
    <property type="component" value="Unassembled WGS sequence"/>
</dbReference>